<evidence type="ECO:0000313" key="2">
    <source>
        <dbReference type="EnsemblPlants" id="AES74488"/>
    </source>
</evidence>
<reference evidence="1 3" key="1">
    <citation type="journal article" date="2011" name="Nature">
        <title>The Medicago genome provides insight into the evolution of rhizobial symbioses.</title>
        <authorList>
            <person name="Young N.D."/>
            <person name="Debelle F."/>
            <person name="Oldroyd G.E."/>
            <person name="Geurts R."/>
            <person name="Cannon S.B."/>
            <person name="Udvardi M.K."/>
            <person name="Benedito V.A."/>
            <person name="Mayer K.F."/>
            <person name="Gouzy J."/>
            <person name="Schoof H."/>
            <person name="Van de Peer Y."/>
            <person name="Proost S."/>
            <person name="Cook D.R."/>
            <person name="Meyers B.C."/>
            <person name="Spannagl M."/>
            <person name="Cheung F."/>
            <person name="De Mita S."/>
            <person name="Krishnakumar V."/>
            <person name="Gundlach H."/>
            <person name="Zhou S."/>
            <person name="Mudge J."/>
            <person name="Bharti A.K."/>
            <person name="Murray J.D."/>
            <person name="Naoumkina M.A."/>
            <person name="Rosen B."/>
            <person name="Silverstein K.A."/>
            <person name="Tang H."/>
            <person name="Rombauts S."/>
            <person name="Zhao P.X."/>
            <person name="Zhou P."/>
            <person name="Barbe V."/>
            <person name="Bardou P."/>
            <person name="Bechner M."/>
            <person name="Bellec A."/>
            <person name="Berger A."/>
            <person name="Berges H."/>
            <person name="Bidwell S."/>
            <person name="Bisseling T."/>
            <person name="Choisne N."/>
            <person name="Couloux A."/>
            <person name="Denny R."/>
            <person name="Deshpande S."/>
            <person name="Dai X."/>
            <person name="Doyle J.J."/>
            <person name="Dudez A.M."/>
            <person name="Farmer A.D."/>
            <person name="Fouteau S."/>
            <person name="Franken C."/>
            <person name="Gibelin C."/>
            <person name="Gish J."/>
            <person name="Goldstein S."/>
            <person name="Gonzalez A.J."/>
            <person name="Green P.J."/>
            <person name="Hallab A."/>
            <person name="Hartog M."/>
            <person name="Hua A."/>
            <person name="Humphray S.J."/>
            <person name="Jeong D.H."/>
            <person name="Jing Y."/>
            <person name="Jocker A."/>
            <person name="Kenton S.M."/>
            <person name="Kim D.J."/>
            <person name="Klee K."/>
            <person name="Lai H."/>
            <person name="Lang C."/>
            <person name="Lin S."/>
            <person name="Macmil S.L."/>
            <person name="Magdelenat G."/>
            <person name="Matthews L."/>
            <person name="McCorrison J."/>
            <person name="Monaghan E.L."/>
            <person name="Mun J.H."/>
            <person name="Najar F.Z."/>
            <person name="Nicholson C."/>
            <person name="Noirot C."/>
            <person name="O'Bleness M."/>
            <person name="Paule C.R."/>
            <person name="Poulain J."/>
            <person name="Prion F."/>
            <person name="Qin B."/>
            <person name="Qu C."/>
            <person name="Retzel E.F."/>
            <person name="Riddle C."/>
            <person name="Sallet E."/>
            <person name="Samain S."/>
            <person name="Samson N."/>
            <person name="Sanders I."/>
            <person name="Saurat O."/>
            <person name="Scarpelli C."/>
            <person name="Schiex T."/>
            <person name="Segurens B."/>
            <person name="Severin A.J."/>
            <person name="Sherrier D.J."/>
            <person name="Shi R."/>
            <person name="Sims S."/>
            <person name="Singer S.R."/>
            <person name="Sinharoy S."/>
            <person name="Sterck L."/>
            <person name="Viollet A."/>
            <person name="Wang B.B."/>
            <person name="Wang K."/>
            <person name="Wang M."/>
            <person name="Wang X."/>
            <person name="Warfsmann J."/>
            <person name="Weissenbach J."/>
            <person name="White D.D."/>
            <person name="White J.D."/>
            <person name="Wiley G.B."/>
            <person name="Wincker P."/>
            <person name="Xing Y."/>
            <person name="Yang L."/>
            <person name="Yao Z."/>
            <person name="Ying F."/>
            <person name="Zhai J."/>
            <person name="Zhou L."/>
            <person name="Zuber A."/>
            <person name="Denarie J."/>
            <person name="Dixon R.A."/>
            <person name="May G.D."/>
            <person name="Schwartz D.C."/>
            <person name="Rogers J."/>
            <person name="Quetier F."/>
            <person name="Town C.D."/>
            <person name="Roe B.A."/>
        </authorList>
    </citation>
    <scope>NUCLEOTIDE SEQUENCE [LARGE SCALE GENOMIC DNA]</scope>
    <source>
        <strain evidence="1">A17</strain>
        <strain evidence="2 3">cv. Jemalong A17</strain>
    </source>
</reference>
<dbReference type="PaxDb" id="3880-AES74488"/>
<dbReference type="eggNOG" id="KOG1840">
    <property type="taxonomic scope" value="Eukaryota"/>
</dbReference>
<dbReference type="EnsemblPlants" id="AES74488">
    <property type="protein sequence ID" value="AES74488"/>
    <property type="gene ID" value="MTR_6g006860"/>
</dbReference>
<keyword evidence="3" id="KW-1185">Reference proteome</keyword>
<gene>
    <name evidence="1" type="ordered locus">MTR_6g006860</name>
</gene>
<dbReference type="STRING" id="3880.G7KI87"/>
<protein>
    <submittedName>
        <fullName evidence="1 2">Uncharacterized protein</fullName>
    </submittedName>
</protein>
<dbReference type="EMBL" id="CM001222">
    <property type="protein sequence ID" value="AES74488.1"/>
    <property type="molecule type" value="Genomic_DNA"/>
</dbReference>
<accession>G7KI87</accession>
<name>G7KI87_MEDTR</name>
<sequence>MYVGKERSNTLPRESHIGEPLKSTEYIVDIKKAASNGQDHAQAKFAWCQDLGETDPRFGETCMHVAEAHVQAVQMSKGPFPILQSKKLCQKALDIQKTKADRGSEGDYGSVLENYTLACMVIADRALQFKETHIGYSES</sequence>
<reference evidence="1 3" key="2">
    <citation type="journal article" date="2014" name="BMC Genomics">
        <title>An improved genome release (version Mt4.0) for the model legume Medicago truncatula.</title>
        <authorList>
            <person name="Tang H."/>
            <person name="Krishnakumar V."/>
            <person name="Bidwell S."/>
            <person name="Rosen B."/>
            <person name="Chan A."/>
            <person name="Zhou S."/>
            <person name="Gentzbittel L."/>
            <person name="Childs K.L."/>
            <person name="Yandell M."/>
            <person name="Gundlach H."/>
            <person name="Mayer K.F."/>
            <person name="Schwartz D.C."/>
            <person name="Town C.D."/>
        </authorList>
    </citation>
    <scope>GENOME REANNOTATION</scope>
    <source>
        <strain evidence="2 3">cv. Jemalong A17</strain>
    </source>
</reference>
<dbReference type="PANTHER" id="PTHR46284">
    <property type="entry name" value="PROTEIN KINESIN LIGHT CHAIN-RELATED 3"/>
    <property type="match status" value="1"/>
</dbReference>
<dbReference type="Proteomes" id="UP000002051">
    <property type="component" value="Chromosome 6"/>
</dbReference>
<evidence type="ECO:0000313" key="1">
    <source>
        <dbReference type="EMBL" id="AES74488.1"/>
    </source>
</evidence>
<evidence type="ECO:0000313" key="3">
    <source>
        <dbReference type="Proteomes" id="UP000002051"/>
    </source>
</evidence>
<dbReference type="AlphaFoldDB" id="G7KI87"/>
<dbReference type="PANTHER" id="PTHR46284:SF1">
    <property type="entry name" value="PROTEIN KINESIN LIGHT CHAIN-RELATED 2"/>
    <property type="match status" value="1"/>
</dbReference>
<dbReference type="HOGENOM" id="CLU_1848100_0_0_1"/>
<proteinExistence type="predicted"/>
<organism evidence="1 3">
    <name type="scientific">Medicago truncatula</name>
    <name type="common">Barrel medic</name>
    <name type="synonym">Medicago tribuloides</name>
    <dbReference type="NCBI Taxonomy" id="3880"/>
    <lineage>
        <taxon>Eukaryota</taxon>
        <taxon>Viridiplantae</taxon>
        <taxon>Streptophyta</taxon>
        <taxon>Embryophyta</taxon>
        <taxon>Tracheophyta</taxon>
        <taxon>Spermatophyta</taxon>
        <taxon>Magnoliopsida</taxon>
        <taxon>eudicotyledons</taxon>
        <taxon>Gunneridae</taxon>
        <taxon>Pentapetalae</taxon>
        <taxon>rosids</taxon>
        <taxon>fabids</taxon>
        <taxon>Fabales</taxon>
        <taxon>Fabaceae</taxon>
        <taxon>Papilionoideae</taxon>
        <taxon>50 kb inversion clade</taxon>
        <taxon>NPAAA clade</taxon>
        <taxon>Hologalegina</taxon>
        <taxon>IRL clade</taxon>
        <taxon>Trifolieae</taxon>
        <taxon>Medicago</taxon>
    </lineage>
</organism>
<reference evidence="2" key="3">
    <citation type="submission" date="2015-04" db="UniProtKB">
        <authorList>
            <consortium name="EnsemblPlants"/>
        </authorList>
    </citation>
    <scope>IDENTIFICATION</scope>
    <source>
        <strain evidence="2">cv. Jemalong A17</strain>
    </source>
</reference>